<dbReference type="OrthoDB" id="4337778at2"/>
<reference evidence="3 4" key="1">
    <citation type="submission" date="2018-10" db="EMBL/GenBank/DDBJ databases">
        <title>The genome of Streptomyces dangxiongensis Z022.</title>
        <authorList>
            <person name="Zhang B."/>
        </authorList>
    </citation>
    <scope>NUCLEOTIDE SEQUENCE [LARGE SCALE GENOMIC DNA]</scope>
    <source>
        <strain evidence="3 4">Z022</strain>
    </source>
</reference>
<evidence type="ECO:0000313" key="3">
    <source>
        <dbReference type="EMBL" id="AYN41643.1"/>
    </source>
</evidence>
<dbReference type="KEGG" id="sdd:D9753_25315"/>
<protein>
    <submittedName>
        <fullName evidence="3">Uncharacterized protein</fullName>
    </submittedName>
</protein>
<dbReference type="AlphaFoldDB" id="A0A3G2JH03"/>
<feature type="compositionally biased region" description="Polar residues" evidence="1">
    <location>
        <begin position="98"/>
        <end position="113"/>
    </location>
</feature>
<gene>
    <name evidence="3" type="ORF">D9753_25315</name>
</gene>
<dbReference type="Proteomes" id="UP000268329">
    <property type="component" value="Chromosome"/>
</dbReference>
<keyword evidence="2" id="KW-0812">Transmembrane</keyword>
<sequence>MHFCVHCGARVEDTARTDCAHCGAPRAAGDPAGTADRVTYLRVGATRLPGWLPWALVAVLAAGGVTLWVAVAGRPDTPSAGALPTAPLSPGPSYDGSDVTSSPYDDGTGTSETYPAADSPSDYSSAPDTGTPEPTAGVQDARTVVMTYYDHLNAGNYSAAWDMGGSHLAPGTYADWVTGFASTAHVDVTASDDGNGEVSVDLRASQYDGSVREFRGTYTVAGGEIVSGRIREVS</sequence>
<dbReference type="EMBL" id="CP033073">
    <property type="protein sequence ID" value="AYN41643.1"/>
    <property type="molecule type" value="Genomic_DNA"/>
</dbReference>
<keyword evidence="4" id="KW-1185">Reference proteome</keyword>
<accession>A0A3G2JH03</accession>
<keyword evidence="2" id="KW-0472">Membrane</keyword>
<keyword evidence="2" id="KW-1133">Transmembrane helix</keyword>
<dbReference type="RefSeq" id="WP_121789082.1">
    <property type="nucleotide sequence ID" value="NZ_CP033073.1"/>
</dbReference>
<feature type="compositionally biased region" description="Low complexity" evidence="1">
    <location>
        <begin position="114"/>
        <end position="128"/>
    </location>
</feature>
<feature type="transmembrane region" description="Helical" evidence="2">
    <location>
        <begin position="51"/>
        <end position="71"/>
    </location>
</feature>
<feature type="region of interest" description="Disordered" evidence="1">
    <location>
        <begin position="80"/>
        <end position="138"/>
    </location>
</feature>
<evidence type="ECO:0000256" key="1">
    <source>
        <dbReference type="SAM" id="MobiDB-lite"/>
    </source>
</evidence>
<evidence type="ECO:0000256" key="2">
    <source>
        <dbReference type="SAM" id="Phobius"/>
    </source>
</evidence>
<proteinExistence type="predicted"/>
<evidence type="ECO:0000313" key="4">
    <source>
        <dbReference type="Proteomes" id="UP000268329"/>
    </source>
</evidence>
<name>A0A3G2JH03_9ACTN</name>
<organism evidence="3 4">
    <name type="scientific">Streptomyces dangxiongensis</name>
    <dbReference type="NCBI Taxonomy" id="1442032"/>
    <lineage>
        <taxon>Bacteria</taxon>
        <taxon>Bacillati</taxon>
        <taxon>Actinomycetota</taxon>
        <taxon>Actinomycetes</taxon>
        <taxon>Kitasatosporales</taxon>
        <taxon>Streptomycetaceae</taxon>
        <taxon>Streptomyces</taxon>
    </lineage>
</organism>